<accession>A2EKQ5</accession>
<keyword evidence="1" id="KW-0732">Signal</keyword>
<dbReference type="EMBL" id="DS113415">
    <property type="protein sequence ID" value="EAY06794.1"/>
    <property type="molecule type" value="Genomic_DNA"/>
</dbReference>
<sequence length="200" mass="22179">MIFHMLIVAFFAIYPKNSSSNKSVANAINFNAYQEQTTTINMSVIAEDIVSLLCSFIFLFSKNRTLDKILALVIIGVTIKLTLDSLKETISILICATPNKIRPEMPEFCNEIKSIGFVANIPVISAWQNDEFLLVGSAKIDVQKDSVTNTQQFLLFIISKFQKLGILDVTAEIKGVDVDTPKYGKDVIPPIAFNTNSIPL</sequence>
<organism evidence="2 3">
    <name type="scientific">Trichomonas vaginalis (strain ATCC PRA-98 / G3)</name>
    <dbReference type="NCBI Taxonomy" id="412133"/>
    <lineage>
        <taxon>Eukaryota</taxon>
        <taxon>Metamonada</taxon>
        <taxon>Parabasalia</taxon>
        <taxon>Trichomonadida</taxon>
        <taxon>Trichomonadidae</taxon>
        <taxon>Trichomonas</taxon>
    </lineage>
</organism>
<dbReference type="VEuPathDB" id="TrichDB:TVAG_103440"/>
<reference evidence="2" key="2">
    <citation type="journal article" date="2007" name="Science">
        <title>Draft genome sequence of the sexually transmitted pathogen Trichomonas vaginalis.</title>
        <authorList>
            <person name="Carlton J.M."/>
            <person name="Hirt R.P."/>
            <person name="Silva J.C."/>
            <person name="Delcher A.L."/>
            <person name="Schatz M."/>
            <person name="Zhao Q."/>
            <person name="Wortman J.R."/>
            <person name="Bidwell S.L."/>
            <person name="Alsmark U.C.M."/>
            <person name="Besteiro S."/>
            <person name="Sicheritz-Ponten T."/>
            <person name="Noel C.J."/>
            <person name="Dacks J.B."/>
            <person name="Foster P.G."/>
            <person name="Simillion C."/>
            <person name="Van de Peer Y."/>
            <person name="Miranda-Saavedra D."/>
            <person name="Barton G.J."/>
            <person name="Westrop G.D."/>
            <person name="Mueller S."/>
            <person name="Dessi D."/>
            <person name="Fiori P.L."/>
            <person name="Ren Q."/>
            <person name="Paulsen I."/>
            <person name="Zhang H."/>
            <person name="Bastida-Corcuera F.D."/>
            <person name="Simoes-Barbosa A."/>
            <person name="Brown M.T."/>
            <person name="Hayes R.D."/>
            <person name="Mukherjee M."/>
            <person name="Okumura C.Y."/>
            <person name="Schneider R."/>
            <person name="Smith A.J."/>
            <person name="Vanacova S."/>
            <person name="Villalvazo M."/>
            <person name="Haas B.J."/>
            <person name="Pertea M."/>
            <person name="Feldblyum T.V."/>
            <person name="Utterback T.R."/>
            <person name="Shu C.L."/>
            <person name="Osoegawa K."/>
            <person name="de Jong P.J."/>
            <person name="Hrdy I."/>
            <person name="Horvathova L."/>
            <person name="Zubacova Z."/>
            <person name="Dolezal P."/>
            <person name="Malik S.B."/>
            <person name="Logsdon J.M. Jr."/>
            <person name="Henze K."/>
            <person name="Gupta A."/>
            <person name="Wang C.C."/>
            <person name="Dunne R.L."/>
            <person name="Upcroft J.A."/>
            <person name="Upcroft P."/>
            <person name="White O."/>
            <person name="Salzberg S.L."/>
            <person name="Tang P."/>
            <person name="Chiu C.-H."/>
            <person name="Lee Y.-S."/>
            <person name="Embley T.M."/>
            <person name="Coombs G.H."/>
            <person name="Mottram J.C."/>
            <person name="Tachezy J."/>
            <person name="Fraser-Liggett C.M."/>
            <person name="Johnson P.J."/>
        </authorList>
    </citation>
    <scope>NUCLEOTIDE SEQUENCE [LARGE SCALE GENOMIC DNA]</scope>
    <source>
        <strain evidence="2">G3</strain>
    </source>
</reference>
<feature type="signal peptide" evidence="1">
    <location>
        <begin position="1"/>
        <end position="20"/>
    </location>
</feature>
<protein>
    <recommendedName>
        <fullName evidence="4">Cation efflux family protein</fullName>
    </recommendedName>
</protein>
<evidence type="ECO:0000313" key="2">
    <source>
        <dbReference type="EMBL" id="EAY06794.1"/>
    </source>
</evidence>
<dbReference type="InParanoid" id="A2EKQ5"/>
<evidence type="ECO:0008006" key="4">
    <source>
        <dbReference type="Google" id="ProtNLM"/>
    </source>
</evidence>
<dbReference type="KEGG" id="tva:75679452"/>
<evidence type="ECO:0000313" key="3">
    <source>
        <dbReference type="Proteomes" id="UP000001542"/>
    </source>
</evidence>
<gene>
    <name evidence="2" type="ORF">TVAG_103440</name>
</gene>
<name>A2EKQ5_TRIV3</name>
<dbReference type="Proteomes" id="UP000001542">
    <property type="component" value="Unassembled WGS sequence"/>
</dbReference>
<proteinExistence type="predicted"/>
<dbReference type="VEuPathDB" id="TrichDB:TVAGG3_0931170"/>
<dbReference type="AlphaFoldDB" id="A2EKQ5"/>
<dbReference type="RefSeq" id="XP_001319017.1">
    <property type="nucleotide sequence ID" value="XM_001318982.1"/>
</dbReference>
<evidence type="ECO:0000256" key="1">
    <source>
        <dbReference type="SAM" id="SignalP"/>
    </source>
</evidence>
<reference evidence="2" key="1">
    <citation type="submission" date="2006-10" db="EMBL/GenBank/DDBJ databases">
        <authorList>
            <person name="Amadeo P."/>
            <person name="Zhao Q."/>
            <person name="Wortman J."/>
            <person name="Fraser-Liggett C."/>
            <person name="Carlton J."/>
        </authorList>
    </citation>
    <scope>NUCLEOTIDE SEQUENCE</scope>
    <source>
        <strain evidence="2">G3</strain>
    </source>
</reference>
<keyword evidence="3" id="KW-1185">Reference proteome</keyword>
<dbReference type="SMR" id="A2EKQ5"/>
<feature type="chain" id="PRO_5002643456" description="Cation efflux family protein" evidence="1">
    <location>
        <begin position="21"/>
        <end position="200"/>
    </location>
</feature>